<comment type="caution">
    <text evidence="1">The sequence shown here is derived from an EMBL/GenBank/DDBJ whole genome shotgun (WGS) entry which is preliminary data.</text>
</comment>
<protein>
    <submittedName>
        <fullName evidence="1">Uncharacterized protein</fullName>
    </submittedName>
</protein>
<proteinExistence type="predicted"/>
<name>A0A1X1RJ67_MYCFA</name>
<keyword evidence="2" id="KW-1185">Reference proteome</keyword>
<gene>
    <name evidence="1" type="ORF">AWC04_03825</name>
</gene>
<accession>A0A1X1RJ67</accession>
<sequence length="71" mass="6968">MSPGRALIGTGDRAQAGAVVVGGDGGVMLGEFAAIASQELGRISMARIQAPRAATASACQSRGRRGAGRAA</sequence>
<evidence type="ECO:0000313" key="1">
    <source>
        <dbReference type="EMBL" id="ORV07551.1"/>
    </source>
</evidence>
<dbReference type="STRING" id="1793.AWC04_03825"/>
<dbReference type="AlphaFoldDB" id="A0A1X1RJ67"/>
<reference evidence="1 2" key="1">
    <citation type="submission" date="2016-01" db="EMBL/GenBank/DDBJ databases">
        <title>The new phylogeny of the genus Mycobacterium.</title>
        <authorList>
            <person name="Tarcisio F."/>
            <person name="Conor M."/>
            <person name="Antonella G."/>
            <person name="Elisabetta G."/>
            <person name="Giulia F.S."/>
            <person name="Sara T."/>
            <person name="Anna F."/>
            <person name="Clotilde B."/>
            <person name="Roberto B."/>
            <person name="Veronica D.S."/>
            <person name="Fabio R."/>
            <person name="Monica P."/>
            <person name="Olivier J."/>
            <person name="Enrico T."/>
            <person name="Nicola S."/>
        </authorList>
    </citation>
    <scope>NUCLEOTIDE SEQUENCE [LARGE SCALE GENOMIC DNA]</scope>
    <source>
        <strain evidence="1 2">DSM 44179</strain>
    </source>
</reference>
<dbReference type="EMBL" id="LQOJ01000019">
    <property type="protein sequence ID" value="ORV07551.1"/>
    <property type="molecule type" value="Genomic_DNA"/>
</dbReference>
<evidence type="ECO:0000313" key="2">
    <source>
        <dbReference type="Proteomes" id="UP000193484"/>
    </source>
</evidence>
<organism evidence="1 2">
    <name type="scientific">Mycolicibacterium fallax</name>
    <name type="common">Mycobacterium fallax</name>
    <dbReference type="NCBI Taxonomy" id="1793"/>
    <lineage>
        <taxon>Bacteria</taxon>
        <taxon>Bacillati</taxon>
        <taxon>Actinomycetota</taxon>
        <taxon>Actinomycetes</taxon>
        <taxon>Mycobacteriales</taxon>
        <taxon>Mycobacteriaceae</taxon>
        <taxon>Mycolicibacterium</taxon>
    </lineage>
</organism>
<dbReference type="Proteomes" id="UP000193484">
    <property type="component" value="Unassembled WGS sequence"/>
</dbReference>